<reference evidence="3" key="1">
    <citation type="journal article" date="2019" name="Int. J. Syst. Evol. Microbiol.">
        <title>The Global Catalogue of Microorganisms (GCM) 10K type strain sequencing project: providing services to taxonomists for standard genome sequencing and annotation.</title>
        <authorList>
            <consortium name="The Broad Institute Genomics Platform"/>
            <consortium name="The Broad Institute Genome Sequencing Center for Infectious Disease"/>
            <person name="Wu L."/>
            <person name="Ma J."/>
        </authorList>
    </citation>
    <scope>NUCLEOTIDE SEQUENCE [LARGE SCALE GENOMIC DNA]</scope>
    <source>
        <strain evidence="3">JCM 16578</strain>
    </source>
</reference>
<feature type="region of interest" description="Disordered" evidence="1">
    <location>
        <begin position="53"/>
        <end position="101"/>
    </location>
</feature>
<name>A0ABP7KQQ0_9ACTN</name>
<proteinExistence type="predicted"/>
<sequence>MRHTHSAVRPARRRGLYALALLALLALLHTTFSTCASHLTVLEPDGCRQQAVSASDPRCQATPSTAVAGPDAERHHQHSGGAQSRSASAYGRQQLGAPPHAAPAVDAVRAAPGTASTATWRGTSGSGNIASAPGSVVLRC</sequence>
<comment type="caution">
    <text evidence="2">The sequence shown here is derived from an EMBL/GenBank/DDBJ whole genome shotgun (WGS) entry which is preliminary data.</text>
</comment>
<dbReference type="Proteomes" id="UP001501563">
    <property type="component" value="Unassembled WGS sequence"/>
</dbReference>
<evidence type="ECO:0000256" key="1">
    <source>
        <dbReference type="SAM" id="MobiDB-lite"/>
    </source>
</evidence>
<evidence type="ECO:0000313" key="2">
    <source>
        <dbReference type="EMBL" id="GAA3884683.1"/>
    </source>
</evidence>
<dbReference type="EMBL" id="BAAAZA010000020">
    <property type="protein sequence ID" value="GAA3884683.1"/>
    <property type="molecule type" value="Genomic_DNA"/>
</dbReference>
<organism evidence="2 3">
    <name type="scientific">Streptomyces lannensis</name>
    <dbReference type="NCBI Taxonomy" id="766498"/>
    <lineage>
        <taxon>Bacteria</taxon>
        <taxon>Bacillati</taxon>
        <taxon>Actinomycetota</taxon>
        <taxon>Actinomycetes</taxon>
        <taxon>Kitasatosporales</taxon>
        <taxon>Streptomycetaceae</taxon>
        <taxon>Streptomyces</taxon>
    </lineage>
</organism>
<accession>A0ABP7KQQ0</accession>
<keyword evidence="3" id="KW-1185">Reference proteome</keyword>
<gene>
    <name evidence="2" type="ORF">GCM10022207_59830</name>
</gene>
<evidence type="ECO:0000313" key="3">
    <source>
        <dbReference type="Proteomes" id="UP001501563"/>
    </source>
</evidence>
<protein>
    <recommendedName>
        <fullName evidence="4">Secreted protein</fullName>
    </recommendedName>
</protein>
<dbReference type="RefSeq" id="WP_345552466.1">
    <property type="nucleotide sequence ID" value="NZ_BAAAZA010000020.1"/>
</dbReference>
<evidence type="ECO:0008006" key="4">
    <source>
        <dbReference type="Google" id="ProtNLM"/>
    </source>
</evidence>